<proteinExistence type="predicted"/>
<dbReference type="RefSeq" id="WP_269265707.1">
    <property type="nucleotide sequence ID" value="NZ_CP098248.1"/>
</dbReference>
<keyword evidence="2" id="KW-1185">Reference proteome</keyword>
<name>A0ABY7JMT6_9BURK</name>
<protein>
    <submittedName>
        <fullName evidence="1">Uncharacterized protein</fullName>
    </submittedName>
</protein>
<dbReference type="Proteomes" id="UP001164794">
    <property type="component" value="Chromosome"/>
</dbReference>
<gene>
    <name evidence="1" type="ORF">NB645_04960</name>
</gene>
<dbReference type="EMBL" id="CP098248">
    <property type="protein sequence ID" value="WAV98081.1"/>
    <property type="molecule type" value="Genomic_DNA"/>
</dbReference>
<reference evidence="1" key="1">
    <citation type="journal article" date="2022" name="Front. Microbiol.">
        <title>New perspectives on an old grouping: The genomic and phenotypic variability of Oxalobacter formigenes and the implications for calcium oxalate stone prevention.</title>
        <authorList>
            <person name="Chmiel J.A."/>
            <person name="Carr C."/>
            <person name="Stuivenberg G.A."/>
            <person name="Venema R."/>
            <person name="Chanyi R.M."/>
            <person name="Al K.F."/>
            <person name="Giguere D."/>
            <person name="Say H."/>
            <person name="Akouris P.P."/>
            <person name="Dominguez Romero S.A."/>
            <person name="Kwong A."/>
            <person name="Tai V."/>
            <person name="Koval S.F."/>
            <person name="Razvi H."/>
            <person name="Bjazevic J."/>
            <person name="Burton J.P."/>
        </authorList>
    </citation>
    <scope>NUCLEOTIDE SEQUENCE</scope>
    <source>
        <strain evidence="1">HOxNP-1</strain>
    </source>
</reference>
<evidence type="ECO:0000313" key="2">
    <source>
        <dbReference type="Proteomes" id="UP001164794"/>
    </source>
</evidence>
<sequence>MPVCRIGQGGAWRVPDSGHVLPFFACPDCRSAKNGNPAATASDGGYPETMRNPRFSWRIPAVFPEECGIIDRPTLKNGGRKNEKRIHAAGIRISPRYRLYCRSSADLLW</sequence>
<organism evidence="1 2">
    <name type="scientific">Oxalobacter aliiformigenes</name>
    <dbReference type="NCBI Taxonomy" id="2946593"/>
    <lineage>
        <taxon>Bacteria</taxon>
        <taxon>Pseudomonadati</taxon>
        <taxon>Pseudomonadota</taxon>
        <taxon>Betaproteobacteria</taxon>
        <taxon>Burkholderiales</taxon>
        <taxon>Oxalobacteraceae</taxon>
        <taxon>Oxalobacter</taxon>
    </lineage>
</organism>
<accession>A0ABY7JMT6</accession>
<evidence type="ECO:0000313" key="1">
    <source>
        <dbReference type="EMBL" id="WAV98081.1"/>
    </source>
</evidence>